<dbReference type="PANTHER" id="PTHR43316">
    <property type="entry name" value="HYDROLASE, HALOACID DELAHOGENASE-RELATED"/>
    <property type="match status" value="1"/>
</dbReference>
<dbReference type="InterPro" id="IPR036412">
    <property type="entry name" value="HAD-like_sf"/>
</dbReference>
<keyword evidence="1" id="KW-0378">Hydrolase</keyword>
<dbReference type="GeneID" id="83215976"/>
<organism evidence="2 3">
    <name type="scientific">Lichtheimia ornata</name>
    <dbReference type="NCBI Taxonomy" id="688661"/>
    <lineage>
        <taxon>Eukaryota</taxon>
        <taxon>Fungi</taxon>
        <taxon>Fungi incertae sedis</taxon>
        <taxon>Mucoromycota</taxon>
        <taxon>Mucoromycotina</taxon>
        <taxon>Mucoromycetes</taxon>
        <taxon>Mucorales</taxon>
        <taxon>Lichtheimiaceae</taxon>
        <taxon>Lichtheimia</taxon>
    </lineage>
</organism>
<dbReference type="Gene3D" id="3.40.50.1000">
    <property type="entry name" value="HAD superfamily/HAD-like"/>
    <property type="match status" value="1"/>
</dbReference>
<dbReference type="SFLD" id="SFLDG01129">
    <property type="entry name" value="C1.5:_HAD__Beta-PGM__Phosphata"/>
    <property type="match status" value="1"/>
</dbReference>
<dbReference type="Gene3D" id="1.10.150.240">
    <property type="entry name" value="Putative phosphatase, domain 2"/>
    <property type="match status" value="1"/>
</dbReference>
<dbReference type="Proteomes" id="UP001234581">
    <property type="component" value="Unassembled WGS sequence"/>
</dbReference>
<evidence type="ECO:0000313" key="2">
    <source>
        <dbReference type="EMBL" id="KAJ8655684.1"/>
    </source>
</evidence>
<dbReference type="GO" id="GO:0016787">
    <property type="term" value="F:hydrolase activity"/>
    <property type="evidence" value="ECO:0007669"/>
    <property type="project" value="UniProtKB-KW"/>
</dbReference>
<evidence type="ECO:0000313" key="3">
    <source>
        <dbReference type="Proteomes" id="UP001234581"/>
    </source>
</evidence>
<dbReference type="InterPro" id="IPR023198">
    <property type="entry name" value="PGP-like_dom2"/>
</dbReference>
<comment type="caution">
    <text evidence="2">The sequence shown here is derived from an EMBL/GenBank/DDBJ whole genome shotgun (WGS) entry which is preliminary data.</text>
</comment>
<accession>A0AAD7XSU8</accession>
<keyword evidence="3" id="KW-1185">Reference proteome</keyword>
<proteinExistence type="predicted"/>
<dbReference type="Pfam" id="PF00702">
    <property type="entry name" value="Hydrolase"/>
    <property type="match status" value="1"/>
</dbReference>
<dbReference type="RefSeq" id="XP_058340597.1">
    <property type="nucleotide sequence ID" value="XM_058488572.1"/>
</dbReference>
<dbReference type="AlphaFoldDB" id="A0AAD7XSU8"/>
<protein>
    <submittedName>
        <fullName evidence="2">Haloacid dehalogenase, type II</fullName>
    </submittedName>
</protein>
<sequence>MPAVAFDILGTLFTFDKVVACLQETFNELASEQAAKHLFRDWFWSSTRDFFGASHAGRYIPLLKVLKSTLTRTMLIAGYDAPSLEQIEAVMKTFNELEPAVSAFDALTLLHEKGWDIWIVTNGSHDTTSRLLERTGLFHFFRQGSDKEINVMSCDDLGISKPHPKVYSELMRIAVHRTQRIENFYLISSHAWDLAGAKNVCFRTVFLTTEEKVYPKDLYDGTGPDIQGDTMLSCAKTMIELESNKKSYM</sequence>
<name>A0AAD7XSU8_9FUNG</name>
<dbReference type="InterPro" id="IPR051540">
    <property type="entry name" value="S-2-haloacid_dehalogenase"/>
</dbReference>
<dbReference type="EMBL" id="JARTCD010000046">
    <property type="protein sequence ID" value="KAJ8655684.1"/>
    <property type="molecule type" value="Genomic_DNA"/>
</dbReference>
<gene>
    <name evidence="2" type="ORF">O0I10_008569</name>
</gene>
<reference evidence="2 3" key="1">
    <citation type="submission" date="2023-03" db="EMBL/GenBank/DDBJ databases">
        <title>Genome sequence of Lichtheimia ornata CBS 291.66.</title>
        <authorList>
            <person name="Mohabir J.T."/>
            <person name="Shea T.P."/>
            <person name="Kurbessoian T."/>
            <person name="Berby B."/>
            <person name="Fontaine J."/>
            <person name="Livny J."/>
            <person name="Gnirke A."/>
            <person name="Stajich J.E."/>
            <person name="Cuomo C.A."/>
        </authorList>
    </citation>
    <scope>NUCLEOTIDE SEQUENCE [LARGE SCALE GENOMIC DNA]</scope>
    <source>
        <strain evidence="2">CBS 291.66</strain>
    </source>
</reference>
<evidence type="ECO:0000256" key="1">
    <source>
        <dbReference type="ARBA" id="ARBA00022801"/>
    </source>
</evidence>
<dbReference type="SUPFAM" id="SSF56784">
    <property type="entry name" value="HAD-like"/>
    <property type="match status" value="1"/>
</dbReference>
<dbReference type="SFLD" id="SFLDS00003">
    <property type="entry name" value="Haloacid_Dehalogenase"/>
    <property type="match status" value="1"/>
</dbReference>
<dbReference type="InterPro" id="IPR023214">
    <property type="entry name" value="HAD_sf"/>
</dbReference>
<dbReference type="PANTHER" id="PTHR43316:SF3">
    <property type="entry name" value="HALOACID DEHALOGENASE, TYPE II (AFU_ORTHOLOGUE AFUA_2G07750)-RELATED"/>
    <property type="match status" value="1"/>
</dbReference>